<name>A0A1R3HPQ9_9ROSI</name>
<evidence type="ECO:0000313" key="2">
    <source>
        <dbReference type="Proteomes" id="UP000187203"/>
    </source>
</evidence>
<reference evidence="2" key="1">
    <citation type="submission" date="2013-09" db="EMBL/GenBank/DDBJ databases">
        <title>Corchorus olitorius genome sequencing.</title>
        <authorList>
            <person name="Alam M."/>
            <person name="Haque M.S."/>
            <person name="Islam M.S."/>
            <person name="Emdad E.M."/>
            <person name="Islam M.M."/>
            <person name="Ahmed B."/>
            <person name="Halim A."/>
            <person name="Hossen Q.M.M."/>
            <person name="Hossain M.Z."/>
            <person name="Ahmed R."/>
            <person name="Khan M.M."/>
            <person name="Islam R."/>
            <person name="Rashid M.M."/>
            <person name="Khan S.A."/>
            <person name="Rahman M.S."/>
            <person name="Alam M."/>
            <person name="Yahiya A.S."/>
            <person name="Khan M.S."/>
            <person name="Azam M.S."/>
            <person name="Haque T."/>
            <person name="Lashkar M.Z.H."/>
            <person name="Akhand A.I."/>
            <person name="Morshed G."/>
            <person name="Roy S."/>
            <person name="Uddin K.S."/>
            <person name="Rabeya T."/>
            <person name="Hossain A.S."/>
            <person name="Chowdhury A."/>
            <person name="Snigdha A.R."/>
            <person name="Mortoza M.S."/>
            <person name="Matin S.A."/>
            <person name="Hoque S.M.E."/>
            <person name="Islam M.K."/>
            <person name="Roy D.K."/>
            <person name="Haider R."/>
            <person name="Moosa M.M."/>
            <person name="Elias S.M."/>
            <person name="Hasan A.M."/>
            <person name="Jahan S."/>
            <person name="Shafiuddin M."/>
            <person name="Mahmood N."/>
            <person name="Shommy N.S."/>
        </authorList>
    </citation>
    <scope>NUCLEOTIDE SEQUENCE [LARGE SCALE GENOMIC DNA]</scope>
    <source>
        <strain evidence="2">cv. O-4</strain>
    </source>
</reference>
<dbReference type="AlphaFoldDB" id="A0A1R3HPQ9"/>
<proteinExistence type="predicted"/>
<dbReference type="Proteomes" id="UP000187203">
    <property type="component" value="Unassembled WGS sequence"/>
</dbReference>
<dbReference type="OrthoDB" id="10269609at2759"/>
<dbReference type="EMBL" id="AWUE01019654">
    <property type="protein sequence ID" value="OMO72386.1"/>
    <property type="molecule type" value="Genomic_DNA"/>
</dbReference>
<accession>A0A1R3HPQ9</accession>
<sequence>MAGGMDLFCPTLRYTSNDDRPHHIGSFPLINYALLLVAGPSVLL</sequence>
<evidence type="ECO:0000313" key="1">
    <source>
        <dbReference type="EMBL" id="OMO72386.1"/>
    </source>
</evidence>
<comment type="caution">
    <text evidence="1">The sequence shown here is derived from an EMBL/GenBank/DDBJ whole genome shotgun (WGS) entry which is preliminary data.</text>
</comment>
<gene>
    <name evidence="1" type="ORF">COLO4_27647</name>
</gene>
<protein>
    <submittedName>
        <fullName evidence="1">Uncharacterized protein</fullName>
    </submittedName>
</protein>
<keyword evidence="2" id="KW-1185">Reference proteome</keyword>
<organism evidence="1 2">
    <name type="scientific">Corchorus olitorius</name>
    <dbReference type="NCBI Taxonomy" id="93759"/>
    <lineage>
        <taxon>Eukaryota</taxon>
        <taxon>Viridiplantae</taxon>
        <taxon>Streptophyta</taxon>
        <taxon>Embryophyta</taxon>
        <taxon>Tracheophyta</taxon>
        <taxon>Spermatophyta</taxon>
        <taxon>Magnoliopsida</taxon>
        <taxon>eudicotyledons</taxon>
        <taxon>Gunneridae</taxon>
        <taxon>Pentapetalae</taxon>
        <taxon>rosids</taxon>
        <taxon>malvids</taxon>
        <taxon>Malvales</taxon>
        <taxon>Malvaceae</taxon>
        <taxon>Grewioideae</taxon>
        <taxon>Apeibeae</taxon>
        <taxon>Corchorus</taxon>
    </lineage>
</organism>